<organism evidence="2 3">
    <name type="scientific">Puccinia graminis f. sp. tritici</name>
    <dbReference type="NCBI Taxonomy" id="56615"/>
    <lineage>
        <taxon>Eukaryota</taxon>
        <taxon>Fungi</taxon>
        <taxon>Dikarya</taxon>
        <taxon>Basidiomycota</taxon>
        <taxon>Pucciniomycotina</taxon>
        <taxon>Pucciniomycetes</taxon>
        <taxon>Pucciniales</taxon>
        <taxon>Pucciniaceae</taxon>
        <taxon>Puccinia</taxon>
    </lineage>
</organism>
<sequence length="157" mass="16670">MPPTSPSLSALPPPHPPTSPKTASLHGHSTSNLIPLASRSPLLTGAVHPPISPSQTARTSVKRPPSQSPLAPQNPISSSHGPDWPTCSRVTEPTIIVVPHPRASNNPSHDGCPRPTSRRANSTSKRTLPSRKTDPAIAGARVWWAQIRPIAAHRSRP</sequence>
<feature type="compositionally biased region" description="Pro residues" evidence="1">
    <location>
        <begin position="1"/>
        <end position="19"/>
    </location>
</feature>
<protein>
    <submittedName>
        <fullName evidence="2">Uncharacterized protein</fullName>
    </submittedName>
</protein>
<dbReference type="Proteomes" id="UP000325313">
    <property type="component" value="Unassembled WGS sequence"/>
</dbReference>
<feature type="region of interest" description="Disordered" evidence="1">
    <location>
        <begin position="1"/>
        <end position="134"/>
    </location>
</feature>
<feature type="compositionally biased region" description="Polar residues" evidence="1">
    <location>
        <begin position="118"/>
        <end position="127"/>
    </location>
</feature>
<evidence type="ECO:0000313" key="2">
    <source>
        <dbReference type="EMBL" id="KAA1075630.1"/>
    </source>
</evidence>
<dbReference type="AlphaFoldDB" id="A0A5B0MIM6"/>
<reference evidence="2 3" key="1">
    <citation type="submission" date="2019-05" db="EMBL/GenBank/DDBJ databases">
        <title>Emergence of the Ug99 lineage of the wheat stem rust pathogen through somatic hybridization.</title>
        <authorList>
            <person name="Li F."/>
            <person name="Upadhyaya N.M."/>
            <person name="Sperschneider J."/>
            <person name="Matny O."/>
            <person name="Nguyen-Phuc H."/>
            <person name="Mago R."/>
            <person name="Raley C."/>
            <person name="Miller M.E."/>
            <person name="Silverstein K.A.T."/>
            <person name="Henningsen E."/>
            <person name="Hirsch C.D."/>
            <person name="Visser B."/>
            <person name="Pretorius Z.A."/>
            <person name="Steffenson B.J."/>
            <person name="Schwessinger B."/>
            <person name="Dodds P.N."/>
            <person name="Figueroa M."/>
        </authorList>
    </citation>
    <scope>NUCLEOTIDE SEQUENCE [LARGE SCALE GENOMIC DNA]</scope>
    <source>
        <strain evidence="2 3">Ug99</strain>
    </source>
</reference>
<comment type="caution">
    <text evidence="2">The sequence shown here is derived from an EMBL/GenBank/DDBJ whole genome shotgun (WGS) entry which is preliminary data.</text>
</comment>
<dbReference type="EMBL" id="VDEP01000472">
    <property type="protein sequence ID" value="KAA1075630.1"/>
    <property type="molecule type" value="Genomic_DNA"/>
</dbReference>
<evidence type="ECO:0000256" key="1">
    <source>
        <dbReference type="SAM" id="MobiDB-lite"/>
    </source>
</evidence>
<gene>
    <name evidence="2" type="ORF">PGTUg99_032777</name>
</gene>
<evidence type="ECO:0000313" key="3">
    <source>
        <dbReference type="Proteomes" id="UP000325313"/>
    </source>
</evidence>
<accession>A0A5B0MIM6</accession>
<name>A0A5B0MIM6_PUCGR</name>
<feature type="compositionally biased region" description="Polar residues" evidence="1">
    <location>
        <begin position="68"/>
        <end position="80"/>
    </location>
</feature>
<proteinExistence type="predicted"/>